<dbReference type="Gene3D" id="3.30.300.30">
    <property type="match status" value="1"/>
</dbReference>
<reference evidence="4" key="1">
    <citation type="journal article" date="2019" name="Int. J. Syst. Evol. Microbiol.">
        <title>The Global Catalogue of Microorganisms (GCM) 10K type strain sequencing project: providing services to taxonomists for standard genome sequencing and annotation.</title>
        <authorList>
            <consortium name="The Broad Institute Genomics Platform"/>
            <consortium name="The Broad Institute Genome Sequencing Center for Infectious Disease"/>
            <person name="Wu L."/>
            <person name="Ma J."/>
        </authorList>
    </citation>
    <scope>NUCLEOTIDE SEQUENCE [LARGE SCALE GENOMIC DNA]</scope>
    <source>
        <strain evidence="4">JCM 17986</strain>
    </source>
</reference>
<dbReference type="Pfam" id="PF00501">
    <property type="entry name" value="AMP-binding"/>
    <property type="match status" value="1"/>
</dbReference>
<dbReference type="InterPro" id="IPR050237">
    <property type="entry name" value="ATP-dep_AMP-bd_enzyme"/>
</dbReference>
<dbReference type="PANTHER" id="PTHR43767:SF1">
    <property type="entry name" value="NONRIBOSOMAL PEPTIDE SYNTHASE PES1 (EUROFUNG)-RELATED"/>
    <property type="match status" value="1"/>
</dbReference>
<proteinExistence type="predicted"/>
<dbReference type="SUPFAM" id="SSF56801">
    <property type="entry name" value="Acetyl-CoA synthetase-like"/>
    <property type="match status" value="1"/>
</dbReference>
<evidence type="ECO:0000313" key="3">
    <source>
        <dbReference type="EMBL" id="GAA4971673.1"/>
    </source>
</evidence>
<name>A0ABP9HIF0_9ACTN</name>
<dbReference type="Pfam" id="PF13193">
    <property type="entry name" value="AMP-binding_C"/>
    <property type="match status" value="1"/>
</dbReference>
<dbReference type="PROSITE" id="PS00455">
    <property type="entry name" value="AMP_BINDING"/>
    <property type="match status" value="1"/>
</dbReference>
<dbReference type="InterPro" id="IPR042099">
    <property type="entry name" value="ANL_N_sf"/>
</dbReference>
<dbReference type="InterPro" id="IPR000873">
    <property type="entry name" value="AMP-dep_synth/lig_dom"/>
</dbReference>
<dbReference type="RefSeq" id="WP_345677114.1">
    <property type="nucleotide sequence ID" value="NZ_BAABHS010000014.1"/>
</dbReference>
<sequence length="514" mass="53869">MGQGLVIGEVFAGAARAVPGRAAAILGDRSVTFAELAADGDRTARALLGYGVSPGDRVVCWNATSLDILPVFAALARIGAVYVPIGPALPPDEAESLIRTAKPALLIGDERVAADEVGERTGVPVLSLADLRELAADEPAEAPDVPEPKETDPHAIFFTSGSTGKPKGVVLSHRVNVLRTHPGSQLEPRGAMVCVYPMFHMGAWTIALQQWQARDTLVMVPQTDGASIVAAVRKHAATRLNCVPAVWERVLAALAEEQAGDAAEPAADDSAVEAVSAAVDDRGTLPTLRFADSGTSATGPELLAEIAHVAPNAVLRVFYGSTEAGNVTSLDGPDVVRKPGSCGVPSIYQHLALDPEGELYVSGPLLFDGYFDDPEATAEVLQDGWYRTGDLAVLDEDGYLSIAGRSRDLIRTGGESVAPAEVERVLADVTGVRDVAVIGLPDTTWGEVVCAVVVPADPSAIPGPAAIRTACEGRLASHKHPRRVFYADELPRTPATGQVRRRQLVDEILAARAG</sequence>
<comment type="caution">
    <text evidence="3">The sequence shown here is derived from an EMBL/GenBank/DDBJ whole genome shotgun (WGS) entry which is preliminary data.</text>
</comment>
<evidence type="ECO:0000259" key="1">
    <source>
        <dbReference type="Pfam" id="PF00501"/>
    </source>
</evidence>
<accession>A0ABP9HIF0</accession>
<gene>
    <name evidence="3" type="ORF">GCM10023205_42050</name>
</gene>
<dbReference type="Gene3D" id="3.40.50.12780">
    <property type="entry name" value="N-terminal domain of ligase-like"/>
    <property type="match status" value="1"/>
</dbReference>
<dbReference type="InterPro" id="IPR025110">
    <property type="entry name" value="AMP-bd_C"/>
</dbReference>
<evidence type="ECO:0000259" key="2">
    <source>
        <dbReference type="Pfam" id="PF13193"/>
    </source>
</evidence>
<organism evidence="3 4">
    <name type="scientific">Yinghuangia aomiensis</name>
    <dbReference type="NCBI Taxonomy" id="676205"/>
    <lineage>
        <taxon>Bacteria</taxon>
        <taxon>Bacillati</taxon>
        <taxon>Actinomycetota</taxon>
        <taxon>Actinomycetes</taxon>
        <taxon>Kitasatosporales</taxon>
        <taxon>Streptomycetaceae</taxon>
        <taxon>Yinghuangia</taxon>
    </lineage>
</organism>
<dbReference type="InterPro" id="IPR020845">
    <property type="entry name" value="AMP-binding_CS"/>
</dbReference>
<dbReference type="PANTHER" id="PTHR43767">
    <property type="entry name" value="LONG-CHAIN-FATTY-ACID--COA LIGASE"/>
    <property type="match status" value="1"/>
</dbReference>
<dbReference type="GO" id="GO:0016874">
    <property type="term" value="F:ligase activity"/>
    <property type="evidence" value="ECO:0007669"/>
    <property type="project" value="UniProtKB-KW"/>
</dbReference>
<keyword evidence="4" id="KW-1185">Reference proteome</keyword>
<evidence type="ECO:0000313" key="4">
    <source>
        <dbReference type="Proteomes" id="UP001500466"/>
    </source>
</evidence>
<dbReference type="Proteomes" id="UP001500466">
    <property type="component" value="Unassembled WGS sequence"/>
</dbReference>
<feature type="domain" description="AMP-dependent synthetase/ligase" evidence="1">
    <location>
        <begin position="14"/>
        <end position="371"/>
    </location>
</feature>
<feature type="domain" description="AMP-binding enzyme C-terminal" evidence="2">
    <location>
        <begin position="421"/>
        <end position="494"/>
    </location>
</feature>
<protein>
    <submittedName>
        <fullName evidence="3">Fatty acid--CoA ligase family protein</fullName>
    </submittedName>
</protein>
<dbReference type="InterPro" id="IPR045851">
    <property type="entry name" value="AMP-bd_C_sf"/>
</dbReference>
<keyword evidence="3" id="KW-0436">Ligase</keyword>
<dbReference type="EMBL" id="BAABHS010000014">
    <property type="protein sequence ID" value="GAA4971673.1"/>
    <property type="molecule type" value="Genomic_DNA"/>
</dbReference>